<dbReference type="PANTHER" id="PTHR24178">
    <property type="entry name" value="MOLTING PROTEIN MLT-4"/>
    <property type="match status" value="1"/>
</dbReference>
<feature type="compositionally biased region" description="Basic and acidic residues" evidence="4">
    <location>
        <begin position="9"/>
        <end position="25"/>
    </location>
</feature>
<dbReference type="PROSITE" id="PS50088">
    <property type="entry name" value="ANK_REPEAT"/>
    <property type="match status" value="7"/>
</dbReference>
<proteinExistence type="predicted"/>
<dbReference type="EMBL" id="CADCXV010001363">
    <property type="protein sequence ID" value="CAB0043965.1"/>
    <property type="molecule type" value="Genomic_DNA"/>
</dbReference>
<dbReference type="Pfam" id="PF12796">
    <property type="entry name" value="Ank_2"/>
    <property type="match status" value="3"/>
</dbReference>
<reference evidence="5 6" key="1">
    <citation type="submission" date="2020-02" db="EMBL/GenBank/DDBJ databases">
        <authorList>
            <person name="Ferguson B K."/>
        </authorList>
    </citation>
    <scope>NUCLEOTIDE SEQUENCE [LARGE SCALE GENOMIC DNA]</scope>
</reference>
<dbReference type="Gene3D" id="1.25.40.20">
    <property type="entry name" value="Ankyrin repeat-containing domain"/>
    <property type="match status" value="4"/>
</dbReference>
<dbReference type="OrthoDB" id="6593077at2759"/>
<feature type="repeat" description="ANK" evidence="3">
    <location>
        <begin position="64"/>
        <end position="96"/>
    </location>
</feature>
<dbReference type="AlphaFoldDB" id="A0A6H5J354"/>
<dbReference type="Pfam" id="PF00023">
    <property type="entry name" value="Ank"/>
    <property type="match status" value="2"/>
</dbReference>
<feature type="region of interest" description="Disordered" evidence="4">
    <location>
        <begin position="1"/>
        <end position="31"/>
    </location>
</feature>
<evidence type="ECO:0000256" key="1">
    <source>
        <dbReference type="ARBA" id="ARBA00022737"/>
    </source>
</evidence>
<organism evidence="5 6">
    <name type="scientific">Trichogramma brassicae</name>
    <dbReference type="NCBI Taxonomy" id="86971"/>
    <lineage>
        <taxon>Eukaryota</taxon>
        <taxon>Metazoa</taxon>
        <taxon>Ecdysozoa</taxon>
        <taxon>Arthropoda</taxon>
        <taxon>Hexapoda</taxon>
        <taxon>Insecta</taxon>
        <taxon>Pterygota</taxon>
        <taxon>Neoptera</taxon>
        <taxon>Endopterygota</taxon>
        <taxon>Hymenoptera</taxon>
        <taxon>Apocrita</taxon>
        <taxon>Proctotrupomorpha</taxon>
        <taxon>Chalcidoidea</taxon>
        <taxon>Trichogrammatidae</taxon>
        <taxon>Trichogramma</taxon>
    </lineage>
</organism>
<dbReference type="SUPFAM" id="SSF48403">
    <property type="entry name" value="Ankyrin repeat"/>
    <property type="match status" value="2"/>
</dbReference>
<keyword evidence="2 3" id="KW-0040">ANK repeat</keyword>
<name>A0A6H5J354_9HYME</name>
<dbReference type="InterPro" id="IPR002110">
    <property type="entry name" value="Ankyrin_rpt"/>
</dbReference>
<evidence type="ECO:0000313" key="6">
    <source>
        <dbReference type="Proteomes" id="UP000479190"/>
    </source>
</evidence>
<feature type="repeat" description="ANK" evidence="3">
    <location>
        <begin position="286"/>
        <end position="318"/>
    </location>
</feature>
<evidence type="ECO:0000256" key="3">
    <source>
        <dbReference type="PROSITE-ProRule" id="PRU00023"/>
    </source>
</evidence>
<keyword evidence="1" id="KW-0677">Repeat</keyword>
<feature type="repeat" description="ANK" evidence="3">
    <location>
        <begin position="436"/>
        <end position="469"/>
    </location>
</feature>
<gene>
    <name evidence="5" type="ORF">TBRA_LOCUS15553</name>
</gene>
<evidence type="ECO:0000313" key="5">
    <source>
        <dbReference type="EMBL" id="CAB0043965.1"/>
    </source>
</evidence>
<dbReference type="PROSITE" id="PS50297">
    <property type="entry name" value="ANK_REP_REGION"/>
    <property type="match status" value="7"/>
</dbReference>
<feature type="repeat" description="ANK" evidence="3">
    <location>
        <begin position="211"/>
        <end position="243"/>
    </location>
</feature>
<protein>
    <submittedName>
        <fullName evidence="5">Uncharacterized protein</fullName>
    </submittedName>
</protein>
<feature type="repeat" description="ANK" evidence="3">
    <location>
        <begin position="137"/>
        <end position="170"/>
    </location>
</feature>
<evidence type="ECO:0000256" key="4">
    <source>
        <dbReference type="SAM" id="MobiDB-lite"/>
    </source>
</evidence>
<accession>A0A6H5J354</accession>
<sequence length="635" mass="72889">MTQQGGRIAIEKRRQPEFSQQRRTDSSTQFSMHTDDAHVDLAKFFFKICDELRWMVPVSIKDKSGSTPLHWAVKCRNKKLVELLLKRSANPNFIDQDGSTPLHYICEKVDDDDLAKMLFKFCDENNRRLRLDVQNKLGNTPLHEAVECGDKKVVVELLLRRGPSPNLANAKGSTPLHIISNNDDSQGLAELFFKICDDLGQTVWVDARDKEGNTPLHEAFIHRNRQLVELLVKRGADLNIANNDGSTFLHLISKYIDDEDDELVELFFEIWDERQQTAQIDARDKSGNVPLHLALEYHNNKLVELLLRRGADQSLANNYGGTPLHLISNYIDDEDDELVELFFEIWDERQQTARVDVQDEEGNTPLHEAVNWGNKKVVEKLLRRGANANLATNYGMTPLHIICCNRDAEDDGLAKLIFDICDERQLKLQVDAANECGYTPLHFVLYNHGDPRLIELLLRRGANPNLVNERGMTPLHMICMRASSRDELLEMFPRLAQLEVVDKLGRTPLRWAVENLVPRVVDVLLDYGADLSSFVFPTASDFAEKLDTRVFSSIYVNFKLMMASSLLAIAENLEQRGYEFNRSDALTIMKFFAERDLFEKPSNLDKCWYDDEEFTSKAKKIMIRDNDPSLSLYEW</sequence>
<keyword evidence="6" id="KW-1185">Reference proteome</keyword>
<feature type="repeat" description="ANK" evidence="3">
    <location>
        <begin position="361"/>
        <end position="393"/>
    </location>
</feature>
<dbReference type="Pfam" id="PF13857">
    <property type="entry name" value="Ank_5"/>
    <property type="match status" value="1"/>
</dbReference>
<dbReference type="SMART" id="SM00248">
    <property type="entry name" value="ANK"/>
    <property type="match status" value="11"/>
</dbReference>
<feature type="non-terminal residue" evidence="5">
    <location>
        <position position="635"/>
    </location>
</feature>
<dbReference type="PRINTS" id="PR01415">
    <property type="entry name" value="ANKYRIN"/>
</dbReference>
<evidence type="ECO:0000256" key="2">
    <source>
        <dbReference type="ARBA" id="ARBA00023043"/>
    </source>
</evidence>
<feature type="repeat" description="ANK" evidence="3">
    <location>
        <begin position="504"/>
        <end position="532"/>
    </location>
</feature>
<dbReference type="InterPro" id="IPR036770">
    <property type="entry name" value="Ankyrin_rpt-contain_sf"/>
</dbReference>
<dbReference type="PANTHER" id="PTHR24178:SF41">
    <property type="entry name" value="ANKYRIN-2 ISOFORM X1"/>
    <property type="match status" value="1"/>
</dbReference>
<dbReference type="Proteomes" id="UP000479190">
    <property type="component" value="Unassembled WGS sequence"/>
</dbReference>